<comment type="pathway">
    <text evidence="11">Sulfur metabolism; glutathione metabolism.</text>
</comment>
<dbReference type="Gene3D" id="1.10.246.130">
    <property type="match status" value="1"/>
</dbReference>
<keyword evidence="6 11" id="KW-0865">Zymogen</keyword>
<dbReference type="SUPFAM" id="SSF56235">
    <property type="entry name" value="N-terminal nucleophile aminohydrolases (Ntn hydrolases)"/>
    <property type="match status" value="1"/>
</dbReference>
<dbReference type="EC" id="2.3.2.2" evidence="11"/>
<dbReference type="RefSeq" id="WP_284216193.1">
    <property type="nucleotide sequence ID" value="NZ_BSOT01000005.1"/>
</dbReference>
<comment type="caution">
    <text evidence="13">The sequence shown here is derived from an EMBL/GenBank/DDBJ whole genome shotgun (WGS) entry which is preliminary data.</text>
</comment>
<dbReference type="InterPro" id="IPR051792">
    <property type="entry name" value="GGT_bact"/>
</dbReference>
<dbReference type="PRINTS" id="PR01210">
    <property type="entry name" value="GGTRANSPTASE"/>
</dbReference>
<evidence type="ECO:0000256" key="8">
    <source>
        <dbReference type="ARBA" id="ARBA00047417"/>
    </source>
</evidence>
<comment type="PTM">
    <text evidence="11">Cleaved by autocatalysis into a large and a small subunit.</text>
</comment>
<name>A0AA37WG79_9ALTE</name>
<keyword evidence="7 11" id="KW-0012">Acyltransferase</keyword>
<evidence type="ECO:0000256" key="2">
    <source>
        <dbReference type="ARBA" id="ARBA00001089"/>
    </source>
</evidence>
<evidence type="ECO:0000313" key="14">
    <source>
        <dbReference type="Proteomes" id="UP001156601"/>
    </source>
</evidence>
<comment type="catalytic activity">
    <reaction evidence="1 11">
        <text>an S-substituted glutathione + H2O = an S-substituted L-cysteinylglycine + L-glutamate</text>
        <dbReference type="Rhea" id="RHEA:59468"/>
        <dbReference type="ChEBI" id="CHEBI:15377"/>
        <dbReference type="ChEBI" id="CHEBI:29985"/>
        <dbReference type="ChEBI" id="CHEBI:90779"/>
        <dbReference type="ChEBI" id="CHEBI:143103"/>
        <dbReference type="EC" id="3.4.19.13"/>
    </reaction>
</comment>
<feature type="binding site" evidence="10">
    <location>
        <position position="116"/>
    </location>
    <ligand>
        <name>L-glutamate</name>
        <dbReference type="ChEBI" id="CHEBI:29985"/>
    </ligand>
</feature>
<evidence type="ECO:0000256" key="11">
    <source>
        <dbReference type="RuleBase" id="RU368036"/>
    </source>
</evidence>
<dbReference type="PANTHER" id="PTHR43199:SF1">
    <property type="entry name" value="GLUTATHIONE HYDROLASE PROENZYME"/>
    <property type="match status" value="1"/>
</dbReference>
<dbReference type="InterPro" id="IPR043137">
    <property type="entry name" value="GGT_ssub_C"/>
</dbReference>
<feature type="binding site" evidence="10">
    <location>
        <position position="443"/>
    </location>
    <ligand>
        <name>L-glutamate</name>
        <dbReference type="ChEBI" id="CHEBI:29985"/>
    </ligand>
</feature>
<dbReference type="NCBIfam" id="TIGR00066">
    <property type="entry name" value="g_glut_trans"/>
    <property type="match status" value="1"/>
</dbReference>
<reference evidence="13" key="1">
    <citation type="journal article" date="2014" name="Int. J. Syst. Evol. Microbiol.">
        <title>Complete genome sequence of Corynebacterium casei LMG S-19264T (=DSM 44701T), isolated from a smear-ripened cheese.</title>
        <authorList>
            <consortium name="US DOE Joint Genome Institute (JGI-PGF)"/>
            <person name="Walter F."/>
            <person name="Albersmeier A."/>
            <person name="Kalinowski J."/>
            <person name="Ruckert C."/>
        </authorList>
    </citation>
    <scope>NUCLEOTIDE SEQUENCE</scope>
    <source>
        <strain evidence="13">NBRC 110023</strain>
    </source>
</reference>
<dbReference type="EC" id="3.4.19.13" evidence="11"/>
<evidence type="ECO:0000256" key="7">
    <source>
        <dbReference type="ARBA" id="ARBA00023315"/>
    </source>
</evidence>
<evidence type="ECO:0000256" key="4">
    <source>
        <dbReference type="ARBA" id="ARBA00022679"/>
    </source>
</evidence>
<evidence type="ECO:0000313" key="13">
    <source>
        <dbReference type="EMBL" id="GLR69886.1"/>
    </source>
</evidence>
<sequence length="583" mass="62558">MKRMLSVLLIAMAPVITIHQAIAQQNSLEDREPEAATGVSLKQAVTTNEFMVSAANPYASWAGKNVLEKGGSAIDAAVAVQAMLTLVEPQSSGIGGGAFILYWDNKRKRLSTYDGREVAGAAVTPDLFVIDGKPMSWRDAVVGGKSVGVPGVLRALEMAHKAHGNLNWDALFDDAIKQSNDGFKVSPRLERLLSLDYHPGLNTFSKSKAYFKPQGQALTAGTIKKNPELAASLIKIASEGADYFYEGKLAKQIVETVNGAQINPGLLSTSDLSGYKALKRSPICGRYNSYTVCGMAPPSSGGVSVLQILKGLEKHNIKKYGPQSAEFIHLFTQSSALAFADREEYIADLDFVGMSAVPLVNPRYLSERASQVKLSNDWRKASAGKPYPTLAFAKDDAYELNSTSHISIVDKEGNAVSMTTSIEFMFGSGLMVGGFLLNNQMTDFSISPTRDGKQVLNAVAANKRPRSAMSPTIVLDKDRNLHLVVGSPGGSRIINYVAQTIVNVLDFGMDVQSAISAPRISNRNVYTALEKGTPLAEQKASLEALGHTVKVVDLNSGIHAIHVKDNKLMGGADPRREGVAIGQ</sequence>
<dbReference type="InterPro" id="IPR000101">
    <property type="entry name" value="GGT_peptidase"/>
</dbReference>
<feature type="binding site" evidence="10">
    <location>
        <position position="490"/>
    </location>
    <ligand>
        <name>L-glutamate</name>
        <dbReference type="ChEBI" id="CHEBI:29985"/>
    </ligand>
</feature>
<reference evidence="13" key="2">
    <citation type="submission" date="2023-01" db="EMBL/GenBank/DDBJ databases">
        <title>Draft genome sequence of Agaribacter marinus strain NBRC 110023.</title>
        <authorList>
            <person name="Sun Q."/>
            <person name="Mori K."/>
        </authorList>
    </citation>
    <scope>NUCLEOTIDE SEQUENCE</scope>
    <source>
        <strain evidence="13">NBRC 110023</strain>
    </source>
</reference>
<dbReference type="PANTHER" id="PTHR43199">
    <property type="entry name" value="GLUTATHIONE HYDROLASE"/>
    <property type="match status" value="1"/>
</dbReference>
<keyword evidence="14" id="KW-1185">Reference proteome</keyword>
<comment type="similarity">
    <text evidence="3 11">Belongs to the gamma-glutamyltransferase family.</text>
</comment>
<dbReference type="GO" id="GO:0006750">
    <property type="term" value="P:glutathione biosynthetic process"/>
    <property type="evidence" value="ECO:0007669"/>
    <property type="project" value="UniProtKB-KW"/>
</dbReference>
<feature type="active site" description="Nucleophile" evidence="9">
    <location>
        <position position="403"/>
    </location>
</feature>
<evidence type="ECO:0000256" key="12">
    <source>
        <dbReference type="SAM" id="SignalP"/>
    </source>
</evidence>
<gene>
    <name evidence="13" type="ORF">GCM10007852_07940</name>
</gene>
<dbReference type="EMBL" id="BSOT01000005">
    <property type="protein sequence ID" value="GLR69886.1"/>
    <property type="molecule type" value="Genomic_DNA"/>
</dbReference>
<dbReference type="InterPro" id="IPR029055">
    <property type="entry name" value="Ntn_hydrolases_N"/>
</dbReference>
<evidence type="ECO:0000256" key="5">
    <source>
        <dbReference type="ARBA" id="ARBA00022801"/>
    </source>
</evidence>
<dbReference type="Pfam" id="PF01019">
    <property type="entry name" value="G_glu_transpept"/>
    <property type="match status" value="1"/>
</dbReference>
<comment type="subunit">
    <text evidence="11">This enzyme consists of two polypeptide chains, which are synthesized in precursor form from a single polypeptide.</text>
</comment>
<dbReference type="Proteomes" id="UP001156601">
    <property type="component" value="Unassembled WGS sequence"/>
</dbReference>
<dbReference type="GO" id="GO:0036374">
    <property type="term" value="F:glutathione hydrolase activity"/>
    <property type="evidence" value="ECO:0007669"/>
    <property type="project" value="UniProtKB-UniRule"/>
</dbReference>
<accession>A0AA37WG79</accession>
<dbReference type="GO" id="GO:0103068">
    <property type="term" value="F:leukotriene C4 gamma-glutamyl transferase activity"/>
    <property type="evidence" value="ECO:0007669"/>
    <property type="project" value="UniProtKB-EC"/>
</dbReference>
<evidence type="ECO:0000256" key="10">
    <source>
        <dbReference type="PIRSR" id="PIRSR600101-2"/>
    </source>
</evidence>
<dbReference type="Gene3D" id="3.60.20.40">
    <property type="match status" value="1"/>
</dbReference>
<comment type="catalytic activity">
    <reaction evidence="2 11">
        <text>glutathione + H2O = L-cysteinylglycine + L-glutamate</text>
        <dbReference type="Rhea" id="RHEA:28807"/>
        <dbReference type="ChEBI" id="CHEBI:15377"/>
        <dbReference type="ChEBI" id="CHEBI:29985"/>
        <dbReference type="ChEBI" id="CHEBI:57925"/>
        <dbReference type="ChEBI" id="CHEBI:61694"/>
        <dbReference type="EC" id="3.4.19.13"/>
    </reaction>
</comment>
<feature type="chain" id="PRO_5041257448" description="Glutathione hydrolase proenzyme" evidence="12">
    <location>
        <begin position="24"/>
        <end position="583"/>
    </location>
</feature>
<dbReference type="AlphaFoldDB" id="A0AA37WG79"/>
<evidence type="ECO:0000256" key="1">
    <source>
        <dbReference type="ARBA" id="ARBA00001049"/>
    </source>
</evidence>
<evidence type="ECO:0000256" key="3">
    <source>
        <dbReference type="ARBA" id="ARBA00009381"/>
    </source>
</evidence>
<dbReference type="GO" id="GO:0006751">
    <property type="term" value="P:glutathione catabolic process"/>
    <property type="evidence" value="ECO:0007669"/>
    <property type="project" value="UniProtKB-UniRule"/>
</dbReference>
<proteinExistence type="inferred from homology"/>
<keyword evidence="4 11" id="KW-0808">Transferase</keyword>
<keyword evidence="5 11" id="KW-0378">Hydrolase</keyword>
<protein>
    <recommendedName>
        <fullName evidence="11">Glutathione hydrolase proenzyme</fullName>
        <ecNumber evidence="11">2.3.2.2</ecNumber>
        <ecNumber evidence="11">3.4.19.13</ecNumber>
    </recommendedName>
    <component>
        <recommendedName>
            <fullName evidence="11">Glutathione hydrolase large chain</fullName>
        </recommendedName>
    </component>
    <component>
        <recommendedName>
            <fullName evidence="11">Glutathione hydrolase small chain</fullName>
        </recommendedName>
    </component>
</protein>
<feature type="signal peptide" evidence="12">
    <location>
        <begin position="1"/>
        <end position="23"/>
    </location>
</feature>
<dbReference type="InterPro" id="IPR043138">
    <property type="entry name" value="GGT_lsub"/>
</dbReference>
<keyword evidence="12" id="KW-0732">Signal</keyword>
<keyword evidence="11" id="KW-0317">Glutathione biosynthesis</keyword>
<organism evidence="13 14">
    <name type="scientific">Agaribacter marinus</name>
    <dbReference type="NCBI Taxonomy" id="1431249"/>
    <lineage>
        <taxon>Bacteria</taxon>
        <taxon>Pseudomonadati</taxon>
        <taxon>Pseudomonadota</taxon>
        <taxon>Gammaproteobacteria</taxon>
        <taxon>Alteromonadales</taxon>
        <taxon>Alteromonadaceae</taxon>
        <taxon>Agaribacter</taxon>
    </lineage>
</organism>
<comment type="catalytic activity">
    <reaction evidence="8 11">
        <text>an N-terminal (5-L-glutamyl)-[peptide] + an alpha-amino acid = 5-L-glutamyl amino acid + an N-terminal L-alpha-aminoacyl-[peptide]</text>
        <dbReference type="Rhea" id="RHEA:23904"/>
        <dbReference type="Rhea" id="RHEA-COMP:9780"/>
        <dbReference type="Rhea" id="RHEA-COMP:9795"/>
        <dbReference type="ChEBI" id="CHEBI:77644"/>
        <dbReference type="ChEBI" id="CHEBI:78597"/>
        <dbReference type="ChEBI" id="CHEBI:78599"/>
        <dbReference type="ChEBI" id="CHEBI:78608"/>
        <dbReference type="EC" id="2.3.2.2"/>
    </reaction>
</comment>
<evidence type="ECO:0000256" key="9">
    <source>
        <dbReference type="PIRSR" id="PIRSR600101-1"/>
    </source>
</evidence>
<evidence type="ECO:0000256" key="6">
    <source>
        <dbReference type="ARBA" id="ARBA00023145"/>
    </source>
</evidence>